<dbReference type="HAMAP" id="MF_00549">
    <property type="entry name" value="Methylglyoxal_synth"/>
    <property type="match status" value="1"/>
</dbReference>
<evidence type="ECO:0000256" key="1">
    <source>
        <dbReference type="SAM" id="SignalP"/>
    </source>
</evidence>
<feature type="chain" id="PRO_5032521758" description="MGS-like domain-containing protein" evidence="1">
    <location>
        <begin position="21"/>
        <end position="183"/>
    </location>
</feature>
<protein>
    <recommendedName>
        <fullName evidence="2">MGS-like domain-containing protein</fullName>
    </recommendedName>
</protein>
<gene>
    <name evidence="3" type="ORF">RFH988_LOCUS14873</name>
</gene>
<dbReference type="PANTHER" id="PTHR30492">
    <property type="entry name" value="METHYLGLYOXAL SYNTHASE"/>
    <property type="match status" value="1"/>
</dbReference>
<dbReference type="GO" id="GO:0005829">
    <property type="term" value="C:cytosol"/>
    <property type="evidence" value="ECO:0007669"/>
    <property type="project" value="TreeGrafter"/>
</dbReference>
<feature type="signal peptide" evidence="1">
    <location>
        <begin position="1"/>
        <end position="20"/>
    </location>
</feature>
<organism evidence="3 4">
    <name type="scientific">Rotaria sordida</name>
    <dbReference type="NCBI Taxonomy" id="392033"/>
    <lineage>
        <taxon>Eukaryota</taxon>
        <taxon>Metazoa</taxon>
        <taxon>Spiralia</taxon>
        <taxon>Gnathifera</taxon>
        <taxon>Rotifera</taxon>
        <taxon>Eurotatoria</taxon>
        <taxon>Bdelloidea</taxon>
        <taxon>Philodinida</taxon>
        <taxon>Philodinidae</taxon>
        <taxon>Rotaria</taxon>
    </lineage>
</organism>
<dbReference type="InterPro" id="IPR004363">
    <property type="entry name" value="Methylgl_synth"/>
</dbReference>
<reference evidence="3" key="1">
    <citation type="submission" date="2021-02" db="EMBL/GenBank/DDBJ databases">
        <authorList>
            <person name="Nowell W R."/>
        </authorList>
    </citation>
    <scope>NUCLEOTIDE SEQUENCE</scope>
</reference>
<dbReference type="SMART" id="SM00851">
    <property type="entry name" value="MGS"/>
    <property type="match status" value="1"/>
</dbReference>
<dbReference type="Gene3D" id="3.40.50.1380">
    <property type="entry name" value="Methylglyoxal synthase-like domain"/>
    <property type="match status" value="1"/>
</dbReference>
<sequence>MLPSHEATLLLFQFLTLCNVDDSNKFLNRNGWNLQNTTGVRIMGVHKRIGFAAHNEKKSELIECLRKHRNILVQHKLYATGTTGSLIEKEFNVVVTKFNSGPLGGDQQLGAKIATGELDILIFLIDPLNAHAHAADIQALVRLAEVYNIPYATTATSVDFIFTSKMMNERVTRQIPISGYPKP</sequence>
<dbReference type="GO" id="GO:0008929">
    <property type="term" value="F:methylglyoxal synthase activity"/>
    <property type="evidence" value="ECO:0007669"/>
    <property type="project" value="InterPro"/>
</dbReference>
<dbReference type="InterPro" id="IPR036914">
    <property type="entry name" value="MGS-like_dom_sf"/>
</dbReference>
<dbReference type="EMBL" id="CAJNOO010000703">
    <property type="protein sequence ID" value="CAF1014690.1"/>
    <property type="molecule type" value="Genomic_DNA"/>
</dbReference>
<dbReference type="InterPro" id="IPR011607">
    <property type="entry name" value="MGS-like_dom"/>
</dbReference>
<dbReference type="CDD" id="cd01422">
    <property type="entry name" value="MGS"/>
    <property type="match status" value="1"/>
</dbReference>
<feature type="domain" description="MGS-like" evidence="2">
    <location>
        <begin position="40"/>
        <end position="183"/>
    </location>
</feature>
<evidence type="ECO:0000313" key="4">
    <source>
        <dbReference type="Proteomes" id="UP000663882"/>
    </source>
</evidence>
<dbReference type="PROSITE" id="PS51855">
    <property type="entry name" value="MGS"/>
    <property type="match status" value="1"/>
</dbReference>
<name>A0A814HY68_9BILA</name>
<dbReference type="OrthoDB" id="10251097at2759"/>
<keyword evidence="1" id="KW-0732">Signal</keyword>
<dbReference type="SUPFAM" id="SSF52335">
    <property type="entry name" value="Methylglyoxal synthase-like"/>
    <property type="match status" value="1"/>
</dbReference>
<dbReference type="NCBIfam" id="NF003559">
    <property type="entry name" value="PRK05234.1"/>
    <property type="match status" value="1"/>
</dbReference>
<dbReference type="AlphaFoldDB" id="A0A814HY68"/>
<evidence type="ECO:0000313" key="3">
    <source>
        <dbReference type="EMBL" id="CAF1014690.1"/>
    </source>
</evidence>
<comment type="caution">
    <text evidence="3">The sequence shown here is derived from an EMBL/GenBank/DDBJ whole genome shotgun (WGS) entry which is preliminary data.</text>
</comment>
<accession>A0A814HY68</accession>
<dbReference type="PROSITE" id="PS01335">
    <property type="entry name" value="METHYLGLYOXAL_SYNTH"/>
    <property type="match status" value="1"/>
</dbReference>
<dbReference type="NCBIfam" id="TIGR00160">
    <property type="entry name" value="MGSA"/>
    <property type="match status" value="1"/>
</dbReference>
<dbReference type="Pfam" id="PF02142">
    <property type="entry name" value="MGS"/>
    <property type="match status" value="1"/>
</dbReference>
<dbReference type="GO" id="GO:0019242">
    <property type="term" value="P:methylglyoxal biosynthetic process"/>
    <property type="evidence" value="ECO:0007669"/>
    <property type="project" value="InterPro"/>
</dbReference>
<proteinExistence type="inferred from homology"/>
<dbReference type="Proteomes" id="UP000663882">
    <property type="component" value="Unassembled WGS sequence"/>
</dbReference>
<dbReference type="PANTHER" id="PTHR30492:SF0">
    <property type="entry name" value="METHYLGLYOXAL SYNTHASE"/>
    <property type="match status" value="1"/>
</dbReference>
<dbReference type="InterPro" id="IPR018148">
    <property type="entry name" value="Methylglyoxal_synth_AS"/>
</dbReference>
<evidence type="ECO:0000259" key="2">
    <source>
        <dbReference type="PROSITE" id="PS51855"/>
    </source>
</evidence>